<dbReference type="Proteomes" id="UP000467006">
    <property type="component" value="Chromosome"/>
</dbReference>
<keyword evidence="2" id="KW-1185">Reference proteome</keyword>
<name>A0A7I7K1H1_9MYCO</name>
<dbReference type="EMBL" id="AP022563">
    <property type="protein sequence ID" value="BBX18000.1"/>
    <property type="molecule type" value="Genomic_DNA"/>
</dbReference>
<sequence>MLLTACDLWFPAPKIALVSRAFQFIPSVMLRSRQTMGLVAGVGNCSRGTVPDESWWANGAGIGRRGRLTDPVTALTGALEWRLVQLGPL</sequence>
<organism evidence="1 2">
    <name type="scientific">Mycolicibacterium duvalii</name>
    <dbReference type="NCBI Taxonomy" id="39688"/>
    <lineage>
        <taxon>Bacteria</taxon>
        <taxon>Bacillati</taxon>
        <taxon>Actinomycetota</taxon>
        <taxon>Actinomycetes</taxon>
        <taxon>Mycobacteriales</taxon>
        <taxon>Mycobacteriaceae</taxon>
        <taxon>Mycolicibacterium</taxon>
    </lineage>
</organism>
<evidence type="ECO:0000313" key="1">
    <source>
        <dbReference type="EMBL" id="BBX18000.1"/>
    </source>
</evidence>
<proteinExistence type="predicted"/>
<evidence type="ECO:0000313" key="2">
    <source>
        <dbReference type="Proteomes" id="UP000467006"/>
    </source>
</evidence>
<accession>A0A7I7K1H1</accession>
<reference evidence="1 2" key="1">
    <citation type="journal article" date="2019" name="Emerg. Microbes Infect.">
        <title>Comprehensive subspecies identification of 175 nontuberculous mycobacteria species based on 7547 genomic profiles.</title>
        <authorList>
            <person name="Matsumoto Y."/>
            <person name="Kinjo T."/>
            <person name="Motooka D."/>
            <person name="Nabeya D."/>
            <person name="Jung N."/>
            <person name="Uechi K."/>
            <person name="Horii T."/>
            <person name="Iida T."/>
            <person name="Fujita J."/>
            <person name="Nakamura S."/>
        </authorList>
    </citation>
    <scope>NUCLEOTIDE SEQUENCE [LARGE SCALE GENOMIC DNA]</scope>
    <source>
        <strain evidence="1 2">JCM 6396</strain>
    </source>
</reference>
<protein>
    <submittedName>
        <fullName evidence="1">Uncharacterized protein</fullName>
    </submittedName>
</protein>
<gene>
    <name evidence="1" type="ORF">MDUV_28600</name>
</gene>
<dbReference type="KEGG" id="mdu:MDUV_28600"/>
<dbReference type="AlphaFoldDB" id="A0A7I7K1H1"/>